<evidence type="ECO:0000313" key="4">
    <source>
        <dbReference type="EMBL" id="TQL52157.1"/>
    </source>
</evidence>
<keyword evidence="1" id="KW-0175">Coiled coil</keyword>
<dbReference type="EMBL" id="VFOP01000001">
    <property type="protein sequence ID" value="TQL52157.1"/>
    <property type="molecule type" value="Genomic_DNA"/>
</dbReference>
<feature type="region of interest" description="Disordered" evidence="2">
    <location>
        <begin position="569"/>
        <end position="593"/>
    </location>
</feature>
<proteinExistence type="predicted"/>
<accession>A0A542YVQ3</accession>
<keyword evidence="5" id="KW-1185">Reference proteome</keyword>
<organism evidence="4 5">
    <name type="scientific">Ornithinicoccus hortensis</name>
    <dbReference type="NCBI Taxonomy" id="82346"/>
    <lineage>
        <taxon>Bacteria</taxon>
        <taxon>Bacillati</taxon>
        <taxon>Actinomycetota</taxon>
        <taxon>Actinomycetes</taxon>
        <taxon>Micrococcales</taxon>
        <taxon>Intrasporangiaceae</taxon>
        <taxon>Ornithinicoccus</taxon>
    </lineage>
</organism>
<comment type="caution">
    <text evidence="4">The sequence shown here is derived from an EMBL/GenBank/DDBJ whole genome shotgun (WGS) entry which is preliminary data.</text>
</comment>
<feature type="compositionally biased region" description="Basic and acidic residues" evidence="2">
    <location>
        <begin position="569"/>
        <end position="578"/>
    </location>
</feature>
<dbReference type="RefSeq" id="WP_141786067.1">
    <property type="nucleotide sequence ID" value="NZ_BAAAIK010000001.1"/>
</dbReference>
<dbReference type="PANTHER" id="PTHR41259">
    <property type="entry name" value="DOUBLE-STRAND BREAK REPAIR RAD50 ATPASE, PUTATIVE-RELATED"/>
    <property type="match status" value="1"/>
</dbReference>
<gene>
    <name evidence="4" type="ORF">FB467_3335</name>
</gene>
<dbReference type="OrthoDB" id="3177877at2"/>
<keyword evidence="4" id="KW-0540">Nuclease</keyword>
<dbReference type="Pfam" id="PF13476">
    <property type="entry name" value="AAA_23"/>
    <property type="match status" value="1"/>
</dbReference>
<dbReference type="PANTHER" id="PTHR41259:SF1">
    <property type="entry name" value="DOUBLE-STRAND BREAK REPAIR RAD50 ATPASE, PUTATIVE-RELATED"/>
    <property type="match status" value="1"/>
</dbReference>
<dbReference type="Proteomes" id="UP000319516">
    <property type="component" value="Unassembled WGS sequence"/>
</dbReference>
<dbReference type="SUPFAM" id="SSF52540">
    <property type="entry name" value="P-loop containing nucleoside triphosphate hydrolases"/>
    <property type="match status" value="1"/>
</dbReference>
<name>A0A542YVQ3_9MICO</name>
<dbReference type="InterPro" id="IPR027417">
    <property type="entry name" value="P-loop_NTPase"/>
</dbReference>
<keyword evidence="4" id="KW-0378">Hydrolase</keyword>
<feature type="coiled-coil region" evidence="1">
    <location>
        <begin position="258"/>
        <end position="323"/>
    </location>
</feature>
<dbReference type="GO" id="GO:0004527">
    <property type="term" value="F:exonuclease activity"/>
    <property type="evidence" value="ECO:0007669"/>
    <property type="project" value="UniProtKB-KW"/>
</dbReference>
<feature type="domain" description="Rad50/SbcC-type AAA" evidence="3">
    <location>
        <begin position="6"/>
        <end position="55"/>
    </location>
</feature>
<evidence type="ECO:0000259" key="3">
    <source>
        <dbReference type="Pfam" id="PF13476"/>
    </source>
</evidence>
<dbReference type="AlphaFoldDB" id="A0A542YVQ3"/>
<keyword evidence="4" id="KW-0269">Exonuclease</keyword>
<evidence type="ECO:0000313" key="5">
    <source>
        <dbReference type="Proteomes" id="UP000319516"/>
    </source>
</evidence>
<reference evidence="4 5" key="1">
    <citation type="submission" date="2019-06" db="EMBL/GenBank/DDBJ databases">
        <title>Sequencing the genomes of 1000 actinobacteria strains.</title>
        <authorList>
            <person name="Klenk H.-P."/>
        </authorList>
    </citation>
    <scope>NUCLEOTIDE SEQUENCE [LARGE SCALE GENOMIC DNA]</scope>
    <source>
        <strain evidence="4 5">DSM 12335</strain>
    </source>
</reference>
<protein>
    <submittedName>
        <fullName evidence="4">DNA repair exonuclease SbcCD ATPase subunit</fullName>
    </submittedName>
</protein>
<dbReference type="Gene3D" id="3.40.50.300">
    <property type="entry name" value="P-loop containing nucleotide triphosphate hydrolases"/>
    <property type="match status" value="2"/>
</dbReference>
<evidence type="ECO:0000256" key="2">
    <source>
        <dbReference type="SAM" id="MobiDB-lite"/>
    </source>
</evidence>
<evidence type="ECO:0000256" key="1">
    <source>
        <dbReference type="SAM" id="Coils"/>
    </source>
</evidence>
<feature type="coiled-coil region" evidence="1">
    <location>
        <begin position="640"/>
        <end position="693"/>
    </location>
</feature>
<sequence length="881" mass="95829">MRLHELTLRDVKGVRERTVTFPDHGVVVIEGPNEVGKSTLLEALDRLLDPRAKATSQSSRVKELQPVGRDVGPFVAAEFTVGEYRVRFAKQWLRSPSTTLEVLSPVREQLTGSAAQERLDAILGEALDQRLWDALRFTQAGELGQVSLTDSGVLTQALDGASGAELHAEDGLDLLDRVEREYLRYFTPGGRPTRELRDALTATHAARDAAVEAFQRVQETDELVREDERLRAASAALGARQPELERAVEGLTAQVARVAELERVHAAARDRRQHAAERSERARADLDARSGAVAALGAAERAVAAAEDEGARLDAEVAALEEGLEPLAARATETARARETAEEVHRRAAADEAHLADQERGDELTRRVRLLGEATAELASAQSELSGLTLTPELWGQVDEAAQQASLLRARHTVASGAVDLQALAPGAQVLVDGEPVPLTEGASVQRPLTGDLVIEVPGVLRLVLTPEQSGRERAEQLAQAEQQVAGLLERAGVPDLDSARAAHEARVEAVARVRRWTDRVEDLASGEDPALLAERLESLADQADRYRADRPEDYPLPADAEQARAVRRAAEQDRRAAAEAAEASAREHRAAERSLEQLRLRQATVQAGLAAQRERVDQDRAALQAAREGTGDEALEEAVTRLATELAQLEAGAGQARRELAEADPQGVRQRLESAGRELRDHLAQAARAREEAIQVSAKVQMAAGEGRAEAYDQALAAFDDARARLQAVDRRARAARQLYDTMRRHREDAHRAYVRPYAAEIDRLGRLVYGSSFSVEVAPDLTIAARRLHGTLVPFDQLSGGAKEQLGILARLAVAGLVDREQGVPVIIDDALGYTDPERLHRVGAVFDGPAERTQVILLTCTPERYRQIPHATTIQLTA</sequence>
<dbReference type="InterPro" id="IPR038729">
    <property type="entry name" value="Rad50/SbcC_AAA"/>
</dbReference>